<dbReference type="PROSITE" id="PS51462">
    <property type="entry name" value="NUDIX"/>
    <property type="match status" value="1"/>
</dbReference>
<dbReference type="InterPro" id="IPR020084">
    <property type="entry name" value="NUDIX_hydrolase_CS"/>
</dbReference>
<evidence type="ECO:0000313" key="4">
    <source>
        <dbReference type="Proteomes" id="UP001501367"/>
    </source>
</evidence>
<dbReference type="PANTHER" id="PTHR43736">
    <property type="entry name" value="ADP-RIBOSE PYROPHOSPHATASE"/>
    <property type="match status" value="1"/>
</dbReference>
<keyword evidence="4" id="KW-1185">Reference proteome</keyword>
<evidence type="ECO:0000313" key="3">
    <source>
        <dbReference type="EMBL" id="GAA3735435.1"/>
    </source>
</evidence>
<gene>
    <name evidence="3" type="ORF">GCM10022422_17930</name>
</gene>
<dbReference type="Proteomes" id="UP001501367">
    <property type="component" value="Unassembled WGS sequence"/>
</dbReference>
<dbReference type="Pfam" id="PF00293">
    <property type="entry name" value="NUDIX"/>
    <property type="match status" value="1"/>
</dbReference>
<reference evidence="4" key="1">
    <citation type="journal article" date="2019" name="Int. J. Syst. Evol. Microbiol.">
        <title>The Global Catalogue of Microorganisms (GCM) 10K type strain sequencing project: providing services to taxonomists for standard genome sequencing and annotation.</title>
        <authorList>
            <consortium name="The Broad Institute Genomics Platform"/>
            <consortium name="The Broad Institute Genome Sequencing Center for Infectious Disease"/>
            <person name="Wu L."/>
            <person name="Ma J."/>
        </authorList>
    </citation>
    <scope>NUCLEOTIDE SEQUENCE [LARGE SCALE GENOMIC DNA]</scope>
    <source>
        <strain evidence="4">JCM 17336</strain>
    </source>
</reference>
<dbReference type="PANTHER" id="PTHR43736:SF1">
    <property type="entry name" value="DIHYDRONEOPTERIN TRIPHOSPHATE DIPHOSPHATASE"/>
    <property type="match status" value="1"/>
</dbReference>
<evidence type="ECO:0000256" key="1">
    <source>
        <dbReference type="ARBA" id="ARBA00022801"/>
    </source>
</evidence>
<feature type="domain" description="Nudix hydrolase" evidence="2">
    <location>
        <begin position="4"/>
        <end position="137"/>
    </location>
</feature>
<name>A0ABP7FE83_9FLAO</name>
<dbReference type="InterPro" id="IPR015797">
    <property type="entry name" value="NUDIX_hydrolase-like_dom_sf"/>
</dbReference>
<evidence type="ECO:0000259" key="2">
    <source>
        <dbReference type="PROSITE" id="PS51462"/>
    </source>
</evidence>
<dbReference type="EMBL" id="BAABDT010000003">
    <property type="protein sequence ID" value="GAA3735435.1"/>
    <property type="molecule type" value="Genomic_DNA"/>
</dbReference>
<proteinExistence type="predicted"/>
<dbReference type="Gene3D" id="3.90.79.10">
    <property type="entry name" value="Nucleoside Triphosphate Pyrophosphohydrolase"/>
    <property type="match status" value="1"/>
</dbReference>
<dbReference type="RefSeq" id="WP_198857835.1">
    <property type="nucleotide sequence ID" value="NZ_BAABDT010000003.1"/>
</dbReference>
<dbReference type="PROSITE" id="PS00893">
    <property type="entry name" value="NUDIX_BOX"/>
    <property type="match status" value="1"/>
</dbReference>
<organism evidence="3 4">
    <name type="scientific">Flavobacterium ginsengisoli</name>
    <dbReference type="NCBI Taxonomy" id="871694"/>
    <lineage>
        <taxon>Bacteria</taxon>
        <taxon>Pseudomonadati</taxon>
        <taxon>Bacteroidota</taxon>
        <taxon>Flavobacteriia</taxon>
        <taxon>Flavobacteriales</taxon>
        <taxon>Flavobacteriaceae</taxon>
        <taxon>Flavobacterium</taxon>
    </lineage>
</organism>
<dbReference type="InterPro" id="IPR000086">
    <property type="entry name" value="NUDIX_hydrolase_dom"/>
</dbReference>
<accession>A0ABP7FE83</accession>
<sequence>MSELIGFNVRVYAFCINDNKILALHERYAGTQICKLPGGGLEFGEGTIECLHREFEEELNLKIEILDHHYTQEDFIESRIKDNKQILNIYYTVKILNIEDLNVQIPGLEKLEWIDIDSENNPFVLKADIIAFEKLKKKVSNQIR</sequence>
<comment type="caution">
    <text evidence="3">The sequence shown here is derived from an EMBL/GenBank/DDBJ whole genome shotgun (WGS) entry which is preliminary data.</text>
</comment>
<dbReference type="SUPFAM" id="SSF55811">
    <property type="entry name" value="Nudix"/>
    <property type="match status" value="1"/>
</dbReference>
<keyword evidence="1" id="KW-0378">Hydrolase</keyword>
<protein>
    <recommendedName>
        <fullName evidence="2">Nudix hydrolase domain-containing protein</fullName>
    </recommendedName>
</protein>